<evidence type="ECO:0000313" key="5">
    <source>
        <dbReference type="EMBL" id="PRY13443.1"/>
    </source>
</evidence>
<dbReference type="CDD" id="cd06267">
    <property type="entry name" value="PBP1_LacI_sugar_binding-like"/>
    <property type="match status" value="1"/>
</dbReference>
<evidence type="ECO:0000256" key="3">
    <source>
        <dbReference type="ARBA" id="ARBA00023163"/>
    </source>
</evidence>
<dbReference type="GO" id="GO:0003700">
    <property type="term" value="F:DNA-binding transcription factor activity"/>
    <property type="evidence" value="ECO:0007669"/>
    <property type="project" value="TreeGrafter"/>
</dbReference>
<dbReference type="InterPro" id="IPR010982">
    <property type="entry name" value="Lambda_DNA-bd_dom_sf"/>
</dbReference>
<dbReference type="Pfam" id="PF13377">
    <property type="entry name" value="Peripla_BP_3"/>
    <property type="match status" value="1"/>
</dbReference>
<feature type="domain" description="HTH lacI-type" evidence="4">
    <location>
        <begin position="7"/>
        <end position="61"/>
    </location>
</feature>
<dbReference type="EMBL" id="PVZF01000008">
    <property type="protein sequence ID" value="PRY13443.1"/>
    <property type="molecule type" value="Genomic_DNA"/>
</dbReference>
<dbReference type="SUPFAM" id="SSF47413">
    <property type="entry name" value="lambda repressor-like DNA-binding domains"/>
    <property type="match status" value="1"/>
</dbReference>
<keyword evidence="6" id="KW-1185">Reference proteome</keyword>
<accession>A0A2T0R1Q1</accession>
<gene>
    <name evidence="5" type="ORF">CLV37_108113</name>
</gene>
<dbReference type="InterPro" id="IPR046335">
    <property type="entry name" value="LacI/GalR-like_sensor"/>
</dbReference>
<dbReference type="CDD" id="cd01392">
    <property type="entry name" value="HTH_LacI"/>
    <property type="match status" value="1"/>
</dbReference>
<evidence type="ECO:0000256" key="1">
    <source>
        <dbReference type="ARBA" id="ARBA00023015"/>
    </source>
</evidence>
<sequence length="338" mass="35750">MPSPSAPTLSSVAERAGVSRATAGRVLAGYGRVSDAARDAVLRAASELAYVPNQAARSLVTRRAGSVALVVVEPVERFFADSYFPLVLSGAQSQLAEREVQLVLVVLSTERERERFERYARGGHVDGAIMVSVHGPDPLPQHLRDAGIPVVLSGRPYDEASTVPFVSADNVGGARTATRHLLERGCRRVVTVAGPMDMRVGQERLDGFRAELRGQRRRYGAGLAEVGDFTVDGGRAATLTLLERWPDLDGVFAANDLMAAGALQALSAAGRSVPGQVRVVGFDDAPLAAAATPPLTTVRQPVVAMGRELARMVLALVDGAAQVEDVVVPTELVERATS</sequence>
<keyword evidence="1" id="KW-0805">Transcription regulation</keyword>
<dbReference type="SMART" id="SM00354">
    <property type="entry name" value="HTH_LACI"/>
    <property type="match status" value="1"/>
</dbReference>
<dbReference type="Gene3D" id="3.40.50.2300">
    <property type="match status" value="2"/>
</dbReference>
<evidence type="ECO:0000256" key="2">
    <source>
        <dbReference type="ARBA" id="ARBA00023125"/>
    </source>
</evidence>
<keyword evidence="3" id="KW-0804">Transcription</keyword>
<dbReference type="PANTHER" id="PTHR30146:SF109">
    <property type="entry name" value="HTH-TYPE TRANSCRIPTIONAL REGULATOR GALS"/>
    <property type="match status" value="1"/>
</dbReference>
<dbReference type="InterPro" id="IPR000843">
    <property type="entry name" value="HTH_LacI"/>
</dbReference>
<dbReference type="PROSITE" id="PS50932">
    <property type="entry name" value="HTH_LACI_2"/>
    <property type="match status" value="1"/>
</dbReference>
<dbReference type="AlphaFoldDB" id="A0A2T0R1Q1"/>
<dbReference type="SUPFAM" id="SSF53822">
    <property type="entry name" value="Periplasmic binding protein-like I"/>
    <property type="match status" value="1"/>
</dbReference>
<dbReference type="OrthoDB" id="4268837at2"/>
<dbReference type="RefSeq" id="WP_106212239.1">
    <property type="nucleotide sequence ID" value="NZ_PVZF01000008.1"/>
</dbReference>
<proteinExistence type="predicted"/>
<keyword evidence="2" id="KW-0238">DNA-binding</keyword>
<comment type="caution">
    <text evidence="5">The sequence shown here is derived from an EMBL/GenBank/DDBJ whole genome shotgun (WGS) entry which is preliminary data.</text>
</comment>
<dbReference type="GO" id="GO:0000976">
    <property type="term" value="F:transcription cis-regulatory region binding"/>
    <property type="evidence" value="ECO:0007669"/>
    <property type="project" value="TreeGrafter"/>
</dbReference>
<dbReference type="Gene3D" id="1.10.260.40">
    <property type="entry name" value="lambda repressor-like DNA-binding domains"/>
    <property type="match status" value="1"/>
</dbReference>
<organism evidence="5 6">
    <name type="scientific">Kineococcus rhizosphaerae</name>
    <dbReference type="NCBI Taxonomy" id="559628"/>
    <lineage>
        <taxon>Bacteria</taxon>
        <taxon>Bacillati</taxon>
        <taxon>Actinomycetota</taxon>
        <taxon>Actinomycetes</taxon>
        <taxon>Kineosporiales</taxon>
        <taxon>Kineosporiaceae</taxon>
        <taxon>Kineococcus</taxon>
    </lineage>
</organism>
<reference evidence="5 6" key="1">
    <citation type="submission" date="2018-03" db="EMBL/GenBank/DDBJ databases">
        <title>Genomic Encyclopedia of Archaeal and Bacterial Type Strains, Phase II (KMG-II): from individual species to whole genera.</title>
        <authorList>
            <person name="Goeker M."/>
        </authorList>
    </citation>
    <scope>NUCLEOTIDE SEQUENCE [LARGE SCALE GENOMIC DNA]</scope>
    <source>
        <strain evidence="5 6">DSM 19711</strain>
    </source>
</reference>
<dbReference type="InterPro" id="IPR028082">
    <property type="entry name" value="Peripla_BP_I"/>
</dbReference>
<dbReference type="PANTHER" id="PTHR30146">
    <property type="entry name" value="LACI-RELATED TRANSCRIPTIONAL REPRESSOR"/>
    <property type="match status" value="1"/>
</dbReference>
<evidence type="ECO:0000313" key="6">
    <source>
        <dbReference type="Proteomes" id="UP000238083"/>
    </source>
</evidence>
<dbReference type="Proteomes" id="UP000238083">
    <property type="component" value="Unassembled WGS sequence"/>
</dbReference>
<dbReference type="Pfam" id="PF00356">
    <property type="entry name" value="LacI"/>
    <property type="match status" value="1"/>
</dbReference>
<protein>
    <submittedName>
        <fullName evidence="5">LacI family transcriptional regulator</fullName>
    </submittedName>
</protein>
<name>A0A2T0R1Q1_9ACTN</name>
<evidence type="ECO:0000259" key="4">
    <source>
        <dbReference type="PROSITE" id="PS50932"/>
    </source>
</evidence>